<evidence type="ECO:0000313" key="2">
    <source>
        <dbReference type="Proteomes" id="UP000006174"/>
    </source>
</evidence>
<organism evidence="1 2">
    <name type="scientific">Ustilago hordei</name>
    <name type="common">Barley covered smut fungus</name>
    <dbReference type="NCBI Taxonomy" id="120017"/>
    <lineage>
        <taxon>Eukaryota</taxon>
        <taxon>Fungi</taxon>
        <taxon>Dikarya</taxon>
        <taxon>Basidiomycota</taxon>
        <taxon>Ustilaginomycotina</taxon>
        <taxon>Ustilaginomycetes</taxon>
        <taxon>Ustilaginales</taxon>
        <taxon>Ustilaginaceae</taxon>
        <taxon>Ustilago</taxon>
    </lineage>
</organism>
<gene>
    <name evidence="1" type="ORF">UHOR_15311</name>
</gene>
<reference evidence="1 2" key="1">
    <citation type="journal article" date="2012" name="Plant Cell">
        <title>Genome comparison of barley and maize smut fungi reveals targeted loss of RNA silencing components and species-specific presence of transposable elements.</title>
        <authorList>
            <person name="Laurie J.D."/>
            <person name="Ali S."/>
            <person name="Linning R."/>
            <person name="Mannhaupt G."/>
            <person name="Wong P."/>
            <person name="Gueldener U."/>
            <person name="Muensterkoetter M."/>
            <person name="Moore R."/>
            <person name="Kahmann R."/>
            <person name="Bakkeren G."/>
            <person name="Schirawski J."/>
        </authorList>
    </citation>
    <scope>NUCLEOTIDE SEQUENCE [LARGE SCALE GENOMIC DNA]</scope>
    <source>
        <strain evidence="2">Uh4875-4</strain>
    </source>
</reference>
<dbReference type="Proteomes" id="UP000006174">
    <property type="component" value="Unassembled WGS sequence"/>
</dbReference>
<dbReference type="AlphaFoldDB" id="I2FZ16"/>
<keyword evidence="2" id="KW-1185">Reference proteome</keyword>
<dbReference type="CDD" id="cd09272">
    <property type="entry name" value="RNase_HI_RT_Ty1"/>
    <property type="match status" value="1"/>
</dbReference>
<dbReference type="HOGENOM" id="CLU_1918636_0_0_1"/>
<accession>I2FZ16</accession>
<dbReference type="STRING" id="1128400.I2FZ16"/>
<proteinExistence type="predicted"/>
<evidence type="ECO:0008006" key="3">
    <source>
        <dbReference type="Google" id="ProtNLM"/>
    </source>
</evidence>
<name>I2FZ16_USTHO</name>
<sequence length="132" mass="14415">MFLQELEQPTLKTAGIHISTGTSTLHSHKGELVYKQNVPVLQSNSSGAHAIASDPQHFKRTKHIDIAHFFLQDKIASQWLTIAPVQSSENLADILTKPLAAPMLSHLCQMFGLLTLEVHTGSIGGIKNDNPI</sequence>
<dbReference type="EMBL" id="CAGI01000171">
    <property type="protein sequence ID" value="CCF52159.1"/>
    <property type="molecule type" value="Genomic_DNA"/>
</dbReference>
<protein>
    <recommendedName>
        <fullName evidence="3">Copia protein</fullName>
    </recommendedName>
</protein>
<dbReference type="OrthoDB" id="3344688at2759"/>
<evidence type="ECO:0000313" key="1">
    <source>
        <dbReference type="EMBL" id="CCF52159.1"/>
    </source>
</evidence>
<comment type="caution">
    <text evidence="1">The sequence shown here is derived from an EMBL/GenBank/DDBJ whole genome shotgun (WGS) entry which is preliminary data.</text>
</comment>